<evidence type="ECO:0000259" key="1">
    <source>
        <dbReference type="PROSITE" id="PS50943"/>
    </source>
</evidence>
<proteinExistence type="predicted"/>
<dbReference type="RefSeq" id="WP_092449336.1">
    <property type="nucleotide sequence ID" value="NZ_FOJI01000001.1"/>
</dbReference>
<keyword evidence="3" id="KW-1185">Reference proteome</keyword>
<dbReference type="SUPFAM" id="SSF47413">
    <property type="entry name" value="lambda repressor-like DNA-binding domains"/>
    <property type="match status" value="1"/>
</dbReference>
<protein>
    <submittedName>
        <fullName evidence="2">DNA-binding transcriptional regulator, XRE-family HTH domain</fullName>
    </submittedName>
</protein>
<dbReference type="EMBL" id="FOJI01000001">
    <property type="protein sequence ID" value="SEV81494.1"/>
    <property type="molecule type" value="Genomic_DNA"/>
</dbReference>
<sequence length="80" mass="9586">MKNEKFLKLKYWREYLNLSQEDMGVLLGYSNVNYCGKEKGRTRFSLDECFTIRNALNKMLKKEGIPAMTIDEIFEREHMK</sequence>
<dbReference type="InterPro" id="IPR001387">
    <property type="entry name" value="Cro/C1-type_HTH"/>
</dbReference>
<dbReference type="Gene3D" id="1.10.260.40">
    <property type="entry name" value="lambda repressor-like DNA-binding domains"/>
    <property type="match status" value="1"/>
</dbReference>
<name>A0A1I0LZK4_9FIRM</name>
<accession>A0A1I0LZK4</accession>
<dbReference type="InterPro" id="IPR010982">
    <property type="entry name" value="Lambda_DNA-bd_dom_sf"/>
</dbReference>
<dbReference type="CDD" id="cd00093">
    <property type="entry name" value="HTH_XRE"/>
    <property type="match status" value="1"/>
</dbReference>
<evidence type="ECO:0000313" key="2">
    <source>
        <dbReference type="EMBL" id="SEV81494.1"/>
    </source>
</evidence>
<gene>
    <name evidence="2" type="ORF">SAMN05421659_10120</name>
</gene>
<dbReference type="STRING" id="99656.SAMN05421659_10120"/>
<reference evidence="2 3" key="1">
    <citation type="submission" date="2016-10" db="EMBL/GenBank/DDBJ databases">
        <authorList>
            <person name="de Groot N.N."/>
        </authorList>
    </citation>
    <scope>NUCLEOTIDE SEQUENCE [LARGE SCALE GENOMIC DNA]</scope>
    <source>
        <strain evidence="2 3">DSM 9179</strain>
    </source>
</reference>
<dbReference type="PROSITE" id="PS50943">
    <property type="entry name" value="HTH_CROC1"/>
    <property type="match status" value="1"/>
</dbReference>
<feature type="domain" description="HTH cro/C1-type" evidence="1">
    <location>
        <begin position="9"/>
        <end position="65"/>
    </location>
</feature>
<evidence type="ECO:0000313" key="3">
    <source>
        <dbReference type="Proteomes" id="UP000199701"/>
    </source>
</evidence>
<dbReference type="AlphaFoldDB" id="A0A1I0LZK4"/>
<keyword evidence="2" id="KW-0238">DNA-binding</keyword>
<organism evidence="2 3">
    <name type="scientific">[Clostridium] fimetarium</name>
    <dbReference type="NCBI Taxonomy" id="99656"/>
    <lineage>
        <taxon>Bacteria</taxon>
        <taxon>Bacillati</taxon>
        <taxon>Bacillota</taxon>
        <taxon>Clostridia</taxon>
        <taxon>Lachnospirales</taxon>
        <taxon>Lachnospiraceae</taxon>
    </lineage>
</organism>
<dbReference type="Proteomes" id="UP000199701">
    <property type="component" value="Unassembled WGS sequence"/>
</dbReference>
<dbReference type="GO" id="GO:0003677">
    <property type="term" value="F:DNA binding"/>
    <property type="evidence" value="ECO:0007669"/>
    <property type="project" value="UniProtKB-KW"/>
</dbReference>